<dbReference type="EMBL" id="CP076642">
    <property type="protein sequence ID" value="QXO16514.1"/>
    <property type="molecule type" value="Genomic_DNA"/>
</dbReference>
<dbReference type="KEGG" id="vos:KNV97_01850"/>
<dbReference type="GO" id="GO:0003700">
    <property type="term" value="F:DNA-binding transcription factor activity"/>
    <property type="evidence" value="ECO:0007669"/>
    <property type="project" value="InterPro"/>
</dbReference>
<dbReference type="PANTHER" id="PTHR30204:SF98">
    <property type="entry name" value="HTH-TYPE TRANSCRIPTIONAL REGULATOR ADHR"/>
    <property type="match status" value="1"/>
</dbReference>
<evidence type="ECO:0000259" key="1">
    <source>
        <dbReference type="PROSITE" id="PS50937"/>
    </source>
</evidence>
<gene>
    <name evidence="2" type="ORF">KNV97_01850</name>
</gene>
<reference evidence="2" key="1">
    <citation type="submission" date="2021-06" db="EMBL/GenBank/DDBJ databases">
        <title>Vibrio nov. sp., novel gut bacterium isolated from Yellow Sea oyster.</title>
        <authorList>
            <person name="Muhammad N."/>
            <person name="Nguyen T.H."/>
            <person name="Lee Y.-J."/>
            <person name="Ko J."/>
            <person name="Kim S.-G."/>
        </authorList>
    </citation>
    <scope>NUCLEOTIDE SEQUENCE</scope>
    <source>
        <strain evidence="2">OG9-811</strain>
    </source>
</reference>
<evidence type="ECO:0000313" key="2">
    <source>
        <dbReference type="EMBL" id="QXO16514.1"/>
    </source>
</evidence>
<organism evidence="2 3">
    <name type="scientific">Vibrio ostreae</name>
    <dbReference type="NCBI Taxonomy" id="2841925"/>
    <lineage>
        <taxon>Bacteria</taxon>
        <taxon>Pseudomonadati</taxon>
        <taxon>Pseudomonadota</taxon>
        <taxon>Gammaproteobacteria</taxon>
        <taxon>Vibrionales</taxon>
        <taxon>Vibrionaceae</taxon>
        <taxon>Vibrio</taxon>
    </lineage>
</organism>
<dbReference type="Pfam" id="PF13411">
    <property type="entry name" value="MerR_1"/>
    <property type="match status" value="1"/>
</dbReference>
<name>A0A975U9P7_9VIBR</name>
<feature type="domain" description="HTH merR-type" evidence="1">
    <location>
        <begin position="1"/>
        <end position="69"/>
    </location>
</feature>
<protein>
    <submittedName>
        <fullName evidence="2">MerR family transcriptional regulator</fullName>
    </submittedName>
</protein>
<dbReference type="PROSITE" id="PS50937">
    <property type="entry name" value="HTH_MERR_2"/>
    <property type="match status" value="1"/>
</dbReference>
<dbReference type="RefSeq" id="WP_218562111.1">
    <property type="nucleotide sequence ID" value="NZ_CP076642.1"/>
</dbReference>
<dbReference type="CDD" id="cd01109">
    <property type="entry name" value="HTH_YyaN"/>
    <property type="match status" value="1"/>
</dbReference>
<keyword evidence="3" id="KW-1185">Reference proteome</keyword>
<evidence type="ECO:0000313" key="3">
    <source>
        <dbReference type="Proteomes" id="UP000694232"/>
    </source>
</evidence>
<dbReference type="Proteomes" id="UP000694232">
    <property type="component" value="Chromosome 2"/>
</dbReference>
<dbReference type="GO" id="GO:0003677">
    <property type="term" value="F:DNA binding"/>
    <property type="evidence" value="ECO:0007669"/>
    <property type="project" value="InterPro"/>
</dbReference>
<dbReference type="InterPro" id="IPR000551">
    <property type="entry name" value="MerR-type_HTH_dom"/>
</dbReference>
<sequence length="118" mass="13699">MNMKQFSHQVGLSPHTLRYYEKIGLLKNIRRDASGHRSYTAKDIDWITFIIRLKETGMPLEGILEYANYRDQGSATVGERQHLLEQHRAALQQHIEQQTQHLLALEAKIELYKNGKVA</sequence>
<dbReference type="SMART" id="SM00422">
    <property type="entry name" value="HTH_MERR"/>
    <property type="match status" value="1"/>
</dbReference>
<proteinExistence type="predicted"/>
<dbReference type="AlphaFoldDB" id="A0A975U9P7"/>
<dbReference type="PANTHER" id="PTHR30204">
    <property type="entry name" value="REDOX-CYCLING DRUG-SENSING TRANSCRIPTIONAL ACTIVATOR SOXR"/>
    <property type="match status" value="1"/>
</dbReference>
<accession>A0A975U9P7</accession>
<dbReference type="InterPro" id="IPR047057">
    <property type="entry name" value="MerR_fam"/>
</dbReference>